<gene>
    <name evidence="1" type="ORF">A3224_04425</name>
    <name evidence="2" type="ORF">OQJ68_06965</name>
</gene>
<dbReference type="GeneID" id="76607297"/>
<dbReference type="Proteomes" id="UP000076077">
    <property type="component" value="Chromosome"/>
</dbReference>
<evidence type="ECO:0000313" key="3">
    <source>
        <dbReference type="Proteomes" id="UP000076077"/>
    </source>
</evidence>
<sequence length="127" mass="14763">MKEHIPYEEKSGRQPDFIVKYEIDLAEEIKNAKPGQGMRVDFLYDGDDPQVEGTHMIWPEILDANGHVIRDATPGNIPKRGYANMWVLSEERREYHHKRLKVGTRGTWWRGGRIAYVTVVQINPFPC</sequence>
<dbReference type="AlphaFoldDB" id="A0A143HKA2"/>
<dbReference type="KEGG" id="mthd:A3224_04425"/>
<keyword evidence="3" id="KW-1185">Reference proteome</keyword>
<name>A0A143HKA2_MICTH</name>
<dbReference type="OrthoDB" id="8905724at2"/>
<dbReference type="RefSeq" id="WP_067152007.1">
    <property type="nucleotide sequence ID" value="NZ_CP014864.1"/>
</dbReference>
<evidence type="ECO:0000313" key="1">
    <source>
        <dbReference type="EMBL" id="AMX01931.1"/>
    </source>
</evidence>
<evidence type="ECO:0000313" key="2">
    <source>
        <dbReference type="EMBL" id="MCX2801521.1"/>
    </source>
</evidence>
<reference evidence="1" key="2">
    <citation type="submission" date="2016-03" db="EMBL/GenBank/DDBJ databases">
        <authorList>
            <person name="Ploux O."/>
        </authorList>
    </citation>
    <scope>NUCLEOTIDE SEQUENCE [LARGE SCALE GENOMIC DNA]</scope>
    <source>
        <strain evidence="1">DAU221</strain>
    </source>
</reference>
<dbReference type="EMBL" id="CP014864">
    <property type="protein sequence ID" value="AMX01931.1"/>
    <property type="molecule type" value="Genomic_DNA"/>
</dbReference>
<proteinExistence type="predicted"/>
<organism evidence="1 3">
    <name type="scientific">Microbulbifer thermotolerans</name>
    <dbReference type="NCBI Taxonomy" id="252514"/>
    <lineage>
        <taxon>Bacteria</taxon>
        <taxon>Pseudomonadati</taxon>
        <taxon>Pseudomonadota</taxon>
        <taxon>Gammaproteobacteria</taxon>
        <taxon>Cellvibrionales</taxon>
        <taxon>Microbulbiferaceae</taxon>
        <taxon>Microbulbifer</taxon>
    </lineage>
</organism>
<reference evidence="3" key="1">
    <citation type="submission" date="2016-03" db="EMBL/GenBank/DDBJ databases">
        <authorList>
            <person name="Lee Y.-S."/>
            <person name="Choi Y.-L."/>
        </authorList>
    </citation>
    <scope>NUCLEOTIDE SEQUENCE [LARGE SCALE GENOMIC DNA]</scope>
    <source>
        <strain evidence="3">DAU221</strain>
    </source>
</reference>
<dbReference type="EMBL" id="JAPHQB010000009">
    <property type="protein sequence ID" value="MCX2801521.1"/>
    <property type="molecule type" value="Genomic_DNA"/>
</dbReference>
<dbReference type="Proteomes" id="UP001209730">
    <property type="component" value="Unassembled WGS sequence"/>
</dbReference>
<accession>A0A143HKA2</accession>
<reference evidence="2" key="3">
    <citation type="submission" date="2022-11" db="EMBL/GenBank/DDBJ databases">
        <title>Chitin-degrading and fungicidal potential of chitinolytic bacterial strains from marine environment of the Pacific Ocean regions.</title>
        <authorList>
            <person name="Pentekhina I."/>
            <person name="Nedashkovskaya O."/>
            <person name="Seitkalieva A."/>
            <person name="Podvolotskaya A."/>
            <person name="Tekutyeva L."/>
            <person name="Balabanova L."/>
        </authorList>
    </citation>
    <scope>NUCLEOTIDE SEQUENCE</scope>
    <source>
        <strain evidence="2">KMM 6838</strain>
    </source>
</reference>
<protein>
    <submittedName>
        <fullName evidence="1">Uncharacterized protein</fullName>
    </submittedName>
</protein>